<dbReference type="RefSeq" id="WP_200465284.1">
    <property type="nucleotide sequence ID" value="NZ_JAENRR010000026.1"/>
</dbReference>
<proteinExistence type="predicted"/>
<protein>
    <submittedName>
        <fullName evidence="1">Uncharacterized protein</fullName>
    </submittedName>
</protein>
<dbReference type="Proteomes" id="UP000605676">
    <property type="component" value="Unassembled WGS sequence"/>
</dbReference>
<gene>
    <name evidence="1" type="ORF">JIV24_11990</name>
</gene>
<accession>A0ABS1HKC9</accession>
<comment type="caution">
    <text evidence="1">The sequence shown here is derived from an EMBL/GenBank/DDBJ whole genome shotgun (WGS) entry which is preliminary data.</text>
</comment>
<name>A0ABS1HKC9_9BACT</name>
<evidence type="ECO:0000313" key="1">
    <source>
        <dbReference type="EMBL" id="MBK3518056.1"/>
    </source>
</evidence>
<sequence>MKYILLILVAINLSSCSKDDVTGSLLGDSSRLVSGIVVTNGYGQNLYQYGNPNDKSFINELGMRAVCFPNPASDFIRIECPETITGMWMIEGQPSKKFSGYDFHTFFKDNSIDTTGISRQNILDNKDIGTAIDVSGYSGYYKMILEINDSELAWFSLYISQENDALEKLDAYW</sequence>
<organism evidence="1 2">
    <name type="scientific">Carboxylicivirga marina</name>
    <dbReference type="NCBI Taxonomy" id="2800988"/>
    <lineage>
        <taxon>Bacteria</taxon>
        <taxon>Pseudomonadati</taxon>
        <taxon>Bacteroidota</taxon>
        <taxon>Bacteroidia</taxon>
        <taxon>Marinilabiliales</taxon>
        <taxon>Marinilabiliaceae</taxon>
        <taxon>Carboxylicivirga</taxon>
    </lineage>
</organism>
<reference evidence="1 2" key="1">
    <citation type="submission" date="2021-01" db="EMBL/GenBank/DDBJ databases">
        <title>Carboxyliciviraga sp.nov., isolated from coastal sediments.</title>
        <authorList>
            <person name="Lu D."/>
            <person name="Zhang T."/>
        </authorList>
    </citation>
    <scope>NUCLEOTIDE SEQUENCE [LARGE SCALE GENOMIC DNA]</scope>
    <source>
        <strain evidence="1 2">N1Y132</strain>
    </source>
</reference>
<keyword evidence="2" id="KW-1185">Reference proteome</keyword>
<dbReference type="EMBL" id="JAENRR010000026">
    <property type="protein sequence ID" value="MBK3518056.1"/>
    <property type="molecule type" value="Genomic_DNA"/>
</dbReference>
<evidence type="ECO:0000313" key="2">
    <source>
        <dbReference type="Proteomes" id="UP000605676"/>
    </source>
</evidence>